<sequence>MDHIIECRQGGRSAPEIASAPAASELPIGGSRRVDRGPADLGPIYYRATNERREHYYSVKLSQLVELTVVE</sequence>
<dbReference type="EMBL" id="JYDQ01004949">
    <property type="protein sequence ID" value="KRX86741.1"/>
    <property type="molecule type" value="Genomic_DNA"/>
</dbReference>
<proteinExistence type="predicted"/>
<gene>
    <name evidence="2" type="ORF">T12_15855</name>
</gene>
<comment type="caution">
    <text evidence="2">The sequence shown here is derived from an EMBL/GenBank/DDBJ whole genome shotgun (WGS) entry which is preliminary data.</text>
</comment>
<dbReference type="AlphaFoldDB" id="A0A0V0XFY4"/>
<name>A0A0V0XFY4_9BILA</name>
<evidence type="ECO:0000313" key="3">
    <source>
        <dbReference type="Proteomes" id="UP000054783"/>
    </source>
</evidence>
<evidence type="ECO:0000256" key="1">
    <source>
        <dbReference type="SAM" id="MobiDB-lite"/>
    </source>
</evidence>
<protein>
    <submittedName>
        <fullName evidence="2">Uncharacterized protein</fullName>
    </submittedName>
</protein>
<organism evidence="2 3">
    <name type="scientific">Trichinella patagoniensis</name>
    <dbReference type="NCBI Taxonomy" id="990121"/>
    <lineage>
        <taxon>Eukaryota</taxon>
        <taxon>Metazoa</taxon>
        <taxon>Ecdysozoa</taxon>
        <taxon>Nematoda</taxon>
        <taxon>Enoplea</taxon>
        <taxon>Dorylaimia</taxon>
        <taxon>Trichinellida</taxon>
        <taxon>Trichinellidae</taxon>
        <taxon>Trichinella</taxon>
    </lineage>
</organism>
<accession>A0A0V0XFY4</accession>
<evidence type="ECO:0000313" key="2">
    <source>
        <dbReference type="EMBL" id="KRX86741.1"/>
    </source>
</evidence>
<dbReference type="Proteomes" id="UP000054783">
    <property type="component" value="Unassembled WGS sequence"/>
</dbReference>
<reference evidence="2 3" key="1">
    <citation type="submission" date="2015-01" db="EMBL/GenBank/DDBJ databases">
        <title>Evolution of Trichinella species and genotypes.</title>
        <authorList>
            <person name="Korhonen P.K."/>
            <person name="Edoardo P."/>
            <person name="Giuseppe L.R."/>
            <person name="Gasser R.B."/>
        </authorList>
    </citation>
    <scope>NUCLEOTIDE SEQUENCE [LARGE SCALE GENOMIC DNA]</scope>
    <source>
        <strain evidence="2">ISS2496</strain>
    </source>
</reference>
<feature type="region of interest" description="Disordered" evidence="1">
    <location>
        <begin position="1"/>
        <end position="37"/>
    </location>
</feature>
<feature type="compositionally biased region" description="Low complexity" evidence="1">
    <location>
        <begin position="13"/>
        <end position="28"/>
    </location>
</feature>
<keyword evidence="3" id="KW-1185">Reference proteome</keyword>